<dbReference type="AlphaFoldDB" id="A0A2S3H0B1"/>
<evidence type="ECO:0000313" key="3">
    <source>
        <dbReference type="EMBL" id="PAN12831.1"/>
    </source>
</evidence>
<dbReference type="EMBL" id="CM008047">
    <property type="protein sequence ID" value="PAN12831.1"/>
    <property type="molecule type" value="Genomic_DNA"/>
</dbReference>
<reference evidence="3" key="1">
    <citation type="submission" date="2018-04" db="EMBL/GenBank/DDBJ databases">
        <title>WGS assembly of Panicum hallii.</title>
        <authorList>
            <person name="Lovell J."/>
            <person name="Jenkins J."/>
            <person name="Lowry D."/>
            <person name="Mamidi S."/>
            <person name="Sreedasyam A."/>
            <person name="Weng X."/>
            <person name="Barry K."/>
            <person name="Bonette J."/>
            <person name="Campitelli B."/>
            <person name="Daum C."/>
            <person name="Gordon S."/>
            <person name="Gould B."/>
            <person name="Lipzen A."/>
            <person name="Macqueen A."/>
            <person name="Palacio-Mejia J."/>
            <person name="Plott C."/>
            <person name="Shakirov E."/>
            <person name="Shu S."/>
            <person name="Yoshinaga Y."/>
            <person name="Zane M."/>
            <person name="Rokhsar D."/>
            <person name="Grimwood J."/>
            <person name="Schmutz J."/>
            <person name="Juenger T."/>
        </authorList>
    </citation>
    <scope>NUCLEOTIDE SEQUENCE [LARGE SCALE GENOMIC DNA]</scope>
    <source>
        <strain evidence="3">FIL2</strain>
    </source>
</reference>
<dbReference type="Gramene" id="PAN12831">
    <property type="protein sequence ID" value="PAN12831"/>
    <property type="gene ID" value="PAHAL_2G293900"/>
</dbReference>
<dbReference type="Gene3D" id="1.25.40.10">
    <property type="entry name" value="Tetratricopeptide repeat domain"/>
    <property type="match status" value="1"/>
</dbReference>
<evidence type="ECO:0000256" key="1">
    <source>
        <dbReference type="SAM" id="Coils"/>
    </source>
</evidence>
<organism evidence="3">
    <name type="scientific">Panicum hallii</name>
    <dbReference type="NCBI Taxonomy" id="206008"/>
    <lineage>
        <taxon>Eukaryota</taxon>
        <taxon>Viridiplantae</taxon>
        <taxon>Streptophyta</taxon>
        <taxon>Embryophyta</taxon>
        <taxon>Tracheophyta</taxon>
        <taxon>Spermatophyta</taxon>
        <taxon>Magnoliopsida</taxon>
        <taxon>Liliopsida</taxon>
        <taxon>Poales</taxon>
        <taxon>Poaceae</taxon>
        <taxon>PACMAD clade</taxon>
        <taxon>Panicoideae</taxon>
        <taxon>Panicodae</taxon>
        <taxon>Paniceae</taxon>
        <taxon>Panicinae</taxon>
        <taxon>Panicum</taxon>
        <taxon>Panicum sect. Panicum</taxon>
    </lineage>
</organism>
<proteinExistence type="predicted"/>
<feature type="compositionally biased region" description="Acidic residues" evidence="2">
    <location>
        <begin position="100"/>
        <end position="109"/>
    </location>
</feature>
<feature type="coiled-coil region" evidence="1">
    <location>
        <begin position="194"/>
        <end position="239"/>
    </location>
</feature>
<protein>
    <submittedName>
        <fullName evidence="3">Uncharacterized protein</fullName>
    </submittedName>
</protein>
<accession>A0A2S3H0B1</accession>
<gene>
    <name evidence="3" type="ORF">PAHAL_2G293900</name>
</gene>
<sequence>MAMNFILPTTLPTASASLPSPLKPNRFRIPPKPPRFSRVPYYISPSLKTPTVGVLSSVDSTSRTLLFLLAAGLLSLSGVRPLPALASAPPPTLQPQQIEGQDDEDEQQESEERNQEVEKAEVKEKEEQHEDEDDDEMRMYSAILSRNPGDVDALKCALYAKMRRADWGGALRYARRLRDAEPGVVEWRLMVAQLHELSGDLAEAERQFREVLAEEPLLVRALHGQLDVASEKLQNLIDEDPRDFRPHLCQGIVYALLDRKEDADKQFDIYRSLVPDEFPDKSFISDVILAAKMESDDRIQKELDQNFYQRNDPLEFS</sequence>
<dbReference type="InterPro" id="IPR011990">
    <property type="entry name" value="TPR-like_helical_dom_sf"/>
</dbReference>
<name>A0A2S3H0B1_9POAL</name>
<feature type="region of interest" description="Disordered" evidence="2">
    <location>
        <begin position="85"/>
        <end position="136"/>
    </location>
</feature>
<evidence type="ECO:0000256" key="2">
    <source>
        <dbReference type="SAM" id="MobiDB-lite"/>
    </source>
</evidence>
<feature type="compositionally biased region" description="Basic and acidic residues" evidence="2">
    <location>
        <begin position="110"/>
        <end position="128"/>
    </location>
</feature>
<dbReference type="Proteomes" id="UP000243499">
    <property type="component" value="Chromosome 2"/>
</dbReference>
<dbReference type="SUPFAM" id="SSF48452">
    <property type="entry name" value="TPR-like"/>
    <property type="match status" value="1"/>
</dbReference>
<keyword evidence="1" id="KW-0175">Coiled coil</keyword>